<feature type="domain" description="HTTM-like" evidence="6">
    <location>
        <begin position="48"/>
        <end position="338"/>
    </location>
</feature>
<feature type="transmembrane region" description="Helical" evidence="5">
    <location>
        <begin position="111"/>
        <end position="129"/>
    </location>
</feature>
<keyword evidence="3 5" id="KW-1133">Transmembrane helix</keyword>
<evidence type="ECO:0000256" key="2">
    <source>
        <dbReference type="ARBA" id="ARBA00022692"/>
    </source>
</evidence>
<feature type="transmembrane region" description="Helical" evidence="5">
    <location>
        <begin position="213"/>
        <end position="236"/>
    </location>
</feature>
<dbReference type="PANTHER" id="PTHR39535:SF2">
    <property type="entry name" value="HTTM DOMAIN-CONTAINING PROTEIN"/>
    <property type="match status" value="1"/>
</dbReference>
<proteinExistence type="predicted"/>
<dbReference type="InterPro" id="IPR011020">
    <property type="entry name" value="HTTM-like"/>
</dbReference>
<accession>A0A6L9FZU6</accession>
<organism evidence="7 8">
    <name type="scientific">Glutamicibacter soli</name>
    <dbReference type="NCBI Taxonomy" id="453836"/>
    <lineage>
        <taxon>Bacteria</taxon>
        <taxon>Bacillati</taxon>
        <taxon>Actinomycetota</taxon>
        <taxon>Actinomycetes</taxon>
        <taxon>Micrococcales</taxon>
        <taxon>Micrococcaceae</taxon>
        <taxon>Glutamicibacter</taxon>
    </lineage>
</organism>
<evidence type="ECO:0000256" key="4">
    <source>
        <dbReference type="ARBA" id="ARBA00023136"/>
    </source>
</evidence>
<keyword evidence="2 5" id="KW-0812">Transmembrane</keyword>
<protein>
    <submittedName>
        <fullName evidence="7">HTTM domain-containing protein</fullName>
    </submittedName>
</protein>
<name>A0A6L9FZU6_9MICC</name>
<evidence type="ECO:0000256" key="1">
    <source>
        <dbReference type="ARBA" id="ARBA00004127"/>
    </source>
</evidence>
<evidence type="ECO:0000313" key="8">
    <source>
        <dbReference type="Proteomes" id="UP000477543"/>
    </source>
</evidence>
<evidence type="ECO:0000256" key="5">
    <source>
        <dbReference type="SAM" id="Phobius"/>
    </source>
</evidence>
<dbReference type="RefSeq" id="WP_161447346.1">
    <property type="nucleotide sequence ID" value="NZ_WYDN01000002.1"/>
</dbReference>
<comment type="caution">
    <text evidence="7">The sequence shown here is derived from an EMBL/GenBank/DDBJ whole genome shotgun (WGS) entry which is preliminary data.</text>
</comment>
<dbReference type="Proteomes" id="UP000477543">
    <property type="component" value="Unassembled WGS sequence"/>
</dbReference>
<comment type="subcellular location">
    <subcellularLocation>
        <location evidence="1">Endomembrane system</location>
        <topology evidence="1">Multi-pass membrane protein</topology>
    </subcellularLocation>
</comment>
<feature type="transmembrane region" description="Helical" evidence="5">
    <location>
        <begin position="47"/>
        <end position="67"/>
    </location>
</feature>
<evidence type="ECO:0000256" key="3">
    <source>
        <dbReference type="ARBA" id="ARBA00022989"/>
    </source>
</evidence>
<keyword evidence="4 5" id="KW-0472">Membrane</keyword>
<evidence type="ECO:0000259" key="6">
    <source>
        <dbReference type="SMART" id="SM00752"/>
    </source>
</evidence>
<feature type="transmembrane region" description="Helical" evidence="5">
    <location>
        <begin position="302"/>
        <end position="322"/>
    </location>
</feature>
<sequence length="380" mass="41693">MAGKSNIAAPLARIWSAFWKEGPAHLAQAFKGVIATIDCWLLDSKHAMYGIAVARMVFAAAALGLLLTNFSTRHYTYGSGAAWSGQLEEANGSFAGKPVFELFFSIARNDAAVTVYFLMLIVLASALLVGYRARLVLPVFLVLWIGLIETPYFGGDQGDNALRIALFLMLFTDHSARWSFDARRRGRNANSAGTIPSKLWRGTRILPAALTNLWHNLALVALACQVFMIYVSGALFKAGGEPWQNGTAIYGPLHTMRFGPWPELSELITTVGWVVALGSIGSVMLQVCFPGALLFRWTRIPVLFAMISFHAGIAILMGLPWFSLAMVGIDAIFIRDVTWERMANWVKRSAHAVEEAPPMPVLDELVDTGDRETERITVGV</sequence>
<feature type="transmembrane region" description="Helical" evidence="5">
    <location>
        <begin position="136"/>
        <end position="155"/>
    </location>
</feature>
<reference evidence="7 8" key="1">
    <citation type="submission" date="2020-01" db="EMBL/GenBank/DDBJ databases">
        <title>Glutamicibacter soli M275.</title>
        <authorList>
            <person name="Meng X."/>
        </authorList>
    </citation>
    <scope>NUCLEOTIDE SEQUENCE [LARGE SCALE GENOMIC DNA]</scope>
    <source>
        <strain evidence="7 8">M275</strain>
    </source>
</reference>
<evidence type="ECO:0000313" key="7">
    <source>
        <dbReference type="EMBL" id="NAZ15132.1"/>
    </source>
</evidence>
<dbReference type="InterPro" id="IPR052964">
    <property type="entry name" value="Sporulation_signal_mat"/>
</dbReference>
<dbReference type="PANTHER" id="PTHR39535">
    <property type="entry name" value="SPORULATION-DELAYING PROTEIN SDPB"/>
    <property type="match status" value="1"/>
</dbReference>
<gene>
    <name evidence="7" type="ORF">GT020_03490</name>
</gene>
<dbReference type="GO" id="GO:0012505">
    <property type="term" value="C:endomembrane system"/>
    <property type="evidence" value="ECO:0007669"/>
    <property type="project" value="UniProtKB-SubCell"/>
</dbReference>
<dbReference type="EMBL" id="WYDN01000002">
    <property type="protein sequence ID" value="NAZ15132.1"/>
    <property type="molecule type" value="Genomic_DNA"/>
</dbReference>
<dbReference type="SMART" id="SM00752">
    <property type="entry name" value="HTTM"/>
    <property type="match status" value="1"/>
</dbReference>
<dbReference type="AlphaFoldDB" id="A0A6L9FZU6"/>
<feature type="transmembrane region" description="Helical" evidence="5">
    <location>
        <begin position="271"/>
        <end position="295"/>
    </location>
</feature>